<comment type="caution">
    <text evidence="2">The sequence shown here is derived from an EMBL/GenBank/DDBJ whole genome shotgun (WGS) entry which is preliminary data.</text>
</comment>
<sequence>MRVPHAQVADEVGEGFQGGGEGVPVPVGGQVHFQGFAGCQGSAAVGGQVVQADGDAVGAVAGVGDLQVPAVRFPVGGPGGEGVDAAGAQPAVGPGVDVAAGGAGEGVGEVGEEGPVEGVGPYLDGGVTGFAGGEAERSGSPAPDRSASAEPRGAVSARTSTSSLPAPLRVHRLPGREAVVSGRVAPPDGRAVGGSRSSAVRHMRFLPLPSAFQRVRQTVISPLQVLECRRNP</sequence>
<reference evidence="2 3" key="1">
    <citation type="journal article" date="2019" name="Int. J. Syst. Evol. Microbiol.">
        <title>The Global Catalogue of Microorganisms (GCM) 10K type strain sequencing project: providing services to taxonomists for standard genome sequencing and annotation.</title>
        <authorList>
            <consortium name="The Broad Institute Genomics Platform"/>
            <consortium name="The Broad Institute Genome Sequencing Center for Infectious Disease"/>
            <person name="Wu L."/>
            <person name="Ma J."/>
        </authorList>
    </citation>
    <scope>NUCLEOTIDE SEQUENCE [LARGE SCALE GENOMIC DNA]</scope>
    <source>
        <strain evidence="2 3">JCM 6921</strain>
    </source>
</reference>
<feature type="region of interest" description="Disordered" evidence="1">
    <location>
        <begin position="127"/>
        <end position="165"/>
    </location>
</feature>
<keyword evidence="3" id="KW-1185">Reference proteome</keyword>
<dbReference type="EMBL" id="BAAATJ010000013">
    <property type="protein sequence ID" value="GAA2401842.1"/>
    <property type="molecule type" value="Genomic_DNA"/>
</dbReference>
<feature type="region of interest" description="Disordered" evidence="1">
    <location>
        <begin position="1"/>
        <end position="23"/>
    </location>
</feature>
<accession>A0ABN3IDY9</accession>
<proteinExistence type="predicted"/>
<evidence type="ECO:0000313" key="3">
    <source>
        <dbReference type="Proteomes" id="UP001500058"/>
    </source>
</evidence>
<organism evidence="2 3">
    <name type="scientific">Streptomyces glaucosporus</name>
    <dbReference type="NCBI Taxonomy" id="284044"/>
    <lineage>
        <taxon>Bacteria</taxon>
        <taxon>Bacillati</taxon>
        <taxon>Actinomycetota</taxon>
        <taxon>Actinomycetes</taxon>
        <taxon>Kitasatosporales</taxon>
        <taxon>Streptomycetaceae</taxon>
        <taxon>Streptomyces</taxon>
    </lineage>
</organism>
<protein>
    <submittedName>
        <fullName evidence="2">Uncharacterized protein</fullName>
    </submittedName>
</protein>
<dbReference type="Proteomes" id="UP001500058">
    <property type="component" value="Unassembled WGS sequence"/>
</dbReference>
<evidence type="ECO:0000313" key="2">
    <source>
        <dbReference type="EMBL" id="GAA2401842.1"/>
    </source>
</evidence>
<name>A0ABN3IDY9_9ACTN</name>
<evidence type="ECO:0000256" key="1">
    <source>
        <dbReference type="SAM" id="MobiDB-lite"/>
    </source>
</evidence>
<gene>
    <name evidence="2" type="ORF">GCM10010420_31050</name>
</gene>